<organism evidence="1 2">
    <name type="scientific">Ancylostoma ceylanicum</name>
    <dbReference type="NCBI Taxonomy" id="53326"/>
    <lineage>
        <taxon>Eukaryota</taxon>
        <taxon>Metazoa</taxon>
        <taxon>Ecdysozoa</taxon>
        <taxon>Nematoda</taxon>
        <taxon>Chromadorea</taxon>
        <taxon>Rhabditida</taxon>
        <taxon>Rhabditina</taxon>
        <taxon>Rhabditomorpha</taxon>
        <taxon>Strongyloidea</taxon>
        <taxon>Ancylostomatidae</taxon>
        <taxon>Ancylostomatinae</taxon>
        <taxon>Ancylostoma</taxon>
    </lineage>
</organism>
<evidence type="ECO:0000313" key="2">
    <source>
        <dbReference type="Proteomes" id="UP000024635"/>
    </source>
</evidence>
<name>A0A016RS58_9BILA</name>
<evidence type="ECO:0000313" key="1">
    <source>
        <dbReference type="EMBL" id="EYB80824.1"/>
    </source>
</evidence>
<dbReference type="EMBL" id="JARK01001735">
    <property type="protein sequence ID" value="EYB80824.1"/>
    <property type="molecule type" value="Genomic_DNA"/>
</dbReference>
<comment type="caution">
    <text evidence="1">The sequence shown here is derived from an EMBL/GenBank/DDBJ whole genome shotgun (WGS) entry which is preliminary data.</text>
</comment>
<dbReference type="Proteomes" id="UP000024635">
    <property type="component" value="Unassembled WGS sequence"/>
</dbReference>
<dbReference type="AlphaFoldDB" id="A0A016RS58"/>
<accession>A0A016RS58</accession>
<proteinExistence type="predicted"/>
<protein>
    <submittedName>
        <fullName evidence="1">Uncharacterized protein</fullName>
    </submittedName>
</protein>
<gene>
    <name evidence="1" type="primary">Acey_s0399.g746</name>
    <name evidence="1" type="ORF">Y032_0399g746</name>
</gene>
<reference evidence="2" key="1">
    <citation type="journal article" date="2015" name="Nat. Genet.">
        <title>The genome and transcriptome of the zoonotic hookworm Ancylostoma ceylanicum identify infection-specific gene families.</title>
        <authorList>
            <person name="Schwarz E.M."/>
            <person name="Hu Y."/>
            <person name="Antoshechkin I."/>
            <person name="Miller M.M."/>
            <person name="Sternberg P.W."/>
            <person name="Aroian R.V."/>
        </authorList>
    </citation>
    <scope>NUCLEOTIDE SEQUENCE</scope>
    <source>
        <strain evidence="2">HY135</strain>
    </source>
</reference>
<keyword evidence="2" id="KW-1185">Reference proteome</keyword>
<sequence length="77" mass="8817">MWYSSTEFSRPADRLQSANNHYLTRHKSDCQFECFDTDRFLPVSTASPNLTPSGSPSCLYHRWNIRPTRTSSATSSL</sequence>